<name>A0A1H3D1R9_9FLAO</name>
<dbReference type="Pfam" id="PF08878">
    <property type="entry name" value="HamA"/>
    <property type="match status" value="1"/>
</dbReference>
<proteinExistence type="predicted"/>
<protein>
    <recommendedName>
        <fullName evidence="1">Anti-bacteriophage protein A/HamA C-terminal domain-containing protein</fullName>
    </recommendedName>
</protein>
<dbReference type="RefSeq" id="WP_091433902.1">
    <property type="nucleotide sequence ID" value="NZ_FNMV01000012.1"/>
</dbReference>
<organism evidence="2 3">
    <name type="scientific">Flavobacterium degerlachei</name>
    <dbReference type="NCBI Taxonomy" id="229203"/>
    <lineage>
        <taxon>Bacteria</taxon>
        <taxon>Pseudomonadati</taxon>
        <taxon>Bacteroidota</taxon>
        <taxon>Flavobacteriia</taxon>
        <taxon>Flavobacteriales</taxon>
        <taxon>Flavobacteriaceae</taxon>
        <taxon>Flavobacterium</taxon>
    </lineage>
</organism>
<dbReference type="OrthoDB" id="4964195at2"/>
<dbReference type="AlphaFoldDB" id="A0A1H3D1R9"/>
<dbReference type="EMBL" id="FNMV01000012">
    <property type="protein sequence ID" value="SDX60315.1"/>
    <property type="molecule type" value="Genomic_DNA"/>
</dbReference>
<reference evidence="3" key="1">
    <citation type="submission" date="2016-10" db="EMBL/GenBank/DDBJ databases">
        <authorList>
            <person name="Varghese N."/>
            <person name="Submissions S."/>
        </authorList>
    </citation>
    <scope>NUCLEOTIDE SEQUENCE [LARGE SCALE GENOMIC DNA]</scope>
    <source>
        <strain evidence="3">DSM 15718</strain>
    </source>
</reference>
<dbReference type="InterPro" id="IPR014976">
    <property type="entry name" value="AbpA_HamA_C"/>
</dbReference>
<accession>A0A1H3D1R9</accession>
<dbReference type="Proteomes" id="UP000198569">
    <property type="component" value="Unassembled WGS sequence"/>
</dbReference>
<gene>
    <name evidence="2" type="ORF">SAMN05444338_11271</name>
</gene>
<evidence type="ECO:0000313" key="3">
    <source>
        <dbReference type="Proteomes" id="UP000198569"/>
    </source>
</evidence>
<evidence type="ECO:0000313" key="2">
    <source>
        <dbReference type="EMBL" id="SDX60315.1"/>
    </source>
</evidence>
<keyword evidence="3" id="KW-1185">Reference proteome</keyword>
<feature type="domain" description="Anti-bacteriophage protein A/HamA C-terminal" evidence="1">
    <location>
        <begin position="33"/>
        <end position="313"/>
    </location>
</feature>
<evidence type="ECO:0000259" key="1">
    <source>
        <dbReference type="Pfam" id="PF08878"/>
    </source>
</evidence>
<dbReference type="STRING" id="229203.SAMN05444338_11271"/>
<sequence>MSWIEDSIKNLLIKGEGEIFSRIETIGINLDISGTNAKAYCYGLKLDAQGNPRVNDLIEFVTTKLIDYSIPKKLQDEAKEQLLKTGSTSKILELGKRAKLLFTDLEKTGEFGEMLLYILVQEILELPQLISKMSLKTSGQLHYQGADGIHVKYDKLDDSLSLYWGESKMEQTMYSGLRNCFISLKSFLLDTYGHDSTQTRDLHLITSNISENINNPELEDILVRYFDLNDDLSNKLKYKGVCFVGFNSSHYPTSPLEKTTEELIKTFEKEVSNWLVSSGTQIKNHVNLEKFEIHLFLIPFPSVQDFRTHFLKAIAK</sequence>